<comment type="caution">
    <text evidence="2">The sequence shown here is derived from an EMBL/GenBank/DDBJ whole genome shotgun (WGS) entry which is preliminary data.</text>
</comment>
<name>A0A8T2IXU1_9PIPI</name>
<dbReference type="PANTHER" id="PTHR12044:SF14">
    <property type="entry name" value="MEIOTIC DOUBLE-STRANDED BREAK FORMATION PROTEIN 1"/>
    <property type="match status" value="1"/>
</dbReference>
<dbReference type="Gene3D" id="1.25.10.10">
    <property type="entry name" value="Leucine-rich Repeat Variant"/>
    <property type="match status" value="1"/>
</dbReference>
<feature type="non-terminal residue" evidence="2">
    <location>
        <position position="1"/>
    </location>
</feature>
<dbReference type="GO" id="GO:0007127">
    <property type="term" value="P:meiosis I"/>
    <property type="evidence" value="ECO:0007669"/>
    <property type="project" value="TreeGrafter"/>
</dbReference>
<dbReference type="AlphaFoldDB" id="A0A8T2IXU1"/>
<evidence type="ECO:0000313" key="2">
    <source>
        <dbReference type="EMBL" id="KAG8436473.1"/>
    </source>
</evidence>
<keyword evidence="3" id="KW-1185">Reference proteome</keyword>
<evidence type="ECO:0000313" key="3">
    <source>
        <dbReference type="Proteomes" id="UP000812440"/>
    </source>
</evidence>
<dbReference type="Proteomes" id="UP000812440">
    <property type="component" value="Chromosome 4"/>
</dbReference>
<dbReference type="InterPro" id="IPR016024">
    <property type="entry name" value="ARM-type_fold"/>
</dbReference>
<dbReference type="InterPro" id="IPR052133">
    <property type="entry name" value="Immune_Signaling-Apoptosis_Reg"/>
</dbReference>
<dbReference type="SUPFAM" id="SSF48371">
    <property type="entry name" value="ARM repeat"/>
    <property type="match status" value="1"/>
</dbReference>
<feature type="signal peptide" evidence="1">
    <location>
        <begin position="1"/>
        <end position="23"/>
    </location>
</feature>
<organism evidence="2 3">
    <name type="scientific">Hymenochirus boettgeri</name>
    <name type="common">Congo dwarf clawed frog</name>
    <dbReference type="NCBI Taxonomy" id="247094"/>
    <lineage>
        <taxon>Eukaryota</taxon>
        <taxon>Metazoa</taxon>
        <taxon>Chordata</taxon>
        <taxon>Craniata</taxon>
        <taxon>Vertebrata</taxon>
        <taxon>Euteleostomi</taxon>
        <taxon>Amphibia</taxon>
        <taxon>Batrachia</taxon>
        <taxon>Anura</taxon>
        <taxon>Pipoidea</taxon>
        <taxon>Pipidae</taxon>
        <taxon>Pipinae</taxon>
        <taxon>Hymenochirus</taxon>
    </lineage>
</organism>
<dbReference type="EMBL" id="JAACNH010000007">
    <property type="protein sequence ID" value="KAG8436473.1"/>
    <property type="molecule type" value="Genomic_DNA"/>
</dbReference>
<evidence type="ECO:0008006" key="4">
    <source>
        <dbReference type="Google" id="ProtNLM"/>
    </source>
</evidence>
<dbReference type="OrthoDB" id="10015792at2759"/>
<dbReference type="InterPro" id="IPR011989">
    <property type="entry name" value="ARM-like"/>
</dbReference>
<protein>
    <recommendedName>
        <fullName evidence="4">Meiosis inhibitor protein 1</fullName>
    </recommendedName>
</protein>
<gene>
    <name evidence="2" type="ORF">GDO86_007533</name>
</gene>
<accession>A0A8T2IXU1</accession>
<dbReference type="PANTHER" id="PTHR12044">
    <property type="entry name" value="BCL2 INTERACTING MEDIATOR OF CELL DEATH"/>
    <property type="match status" value="1"/>
</dbReference>
<evidence type="ECO:0000256" key="1">
    <source>
        <dbReference type="SAM" id="SignalP"/>
    </source>
</evidence>
<reference evidence="2" key="1">
    <citation type="thesis" date="2020" institute="ProQuest LLC" country="789 East Eisenhower Parkway, Ann Arbor, MI, USA">
        <title>Comparative Genomics and Chromosome Evolution.</title>
        <authorList>
            <person name="Mudd A.B."/>
        </authorList>
    </citation>
    <scope>NUCLEOTIDE SEQUENCE</scope>
    <source>
        <strain evidence="2">Female2</strain>
        <tissue evidence="2">Blood</tissue>
    </source>
</reference>
<keyword evidence="1" id="KW-0732">Signal</keyword>
<feature type="chain" id="PRO_5035794519" description="Meiosis inhibitor protein 1" evidence="1">
    <location>
        <begin position="24"/>
        <end position="891"/>
    </location>
</feature>
<sequence>LCEVTNMKLCLPLFIFLGKLTDAIPAIIDLFVTDHYNLVDCLPQGIMYPNELVKASICYLYGKLFSSPSAAEKLCSHFSETMCGLFLATLENAQMRELKINCMGLLKQLLNYDYTVALIMNESEWLGDSEDTPTLQPRNPLPLVLKKVLLSREELLQIASAQCIAAILVHSPTKYAPIFICADIPEFLFEHLLSTNEILIWSVYCCLLLMAEERLFYSKCYTVYGIESLVKSLKYILQLNNIELQRQGLLLLREILNRQPVQIKLFTNPGIFRSAIDLLQDAVNCPVLEVAVEANRSASAFLRKNHLSIPVQYAELQKLINKILQCCADLPLPSQIKKHMCHSGSRDQNRITTQQQQLLTTALQSFHHACKLVFECQSDPQVQENAFTAPGSESEDTLHNFSCFLLKICDYLCIPTVLKYYERGCISASMEIFFLILCDLFTVVPTMKDTFAVKLASVSFIRLALQVKSSFYAGQRYPNLNLACSDFLCALISILWMVKCGGTNESQNEVSDLFHRNLIHLSGSMSENFYLLLESPNSCITNKSLREHQYILLVIIFIAYIMEDRLVLETDLFWAVLSFLKSVQDVGDVIPSYILKASLYLLAVCQDKCETLTEPLLNGICRMLESITDLQIIYFHHPLFLKFFFNYPQLMKKFGGKIAEFYISMHDFSNKMSTILPLNDILQRDPEAMLILLDIITNGSVELASKVFVILASFLYGTECSHISAVLCGRLLYILQRILIEGRSSEIKDNLPLILKLLYLVKIKSQPECMMESSDFKLLYHISNISGKCHVNNYTILQPCFNFLYCSLHLSPPSCRIRGTAMLLSNTKLIELIEQITLLTWVDPKSSLTEMQDATCCSAWFIASSLVYFQHCYNLEVSNSFSQITNGLVLK</sequence>
<proteinExistence type="predicted"/>